<organism evidence="1 2">
    <name type="scientific">Stylosanthes scabra</name>
    <dbReference type="NCBI Taxonomy" id="79078"/>
    <lineage>
        <taxon>Eukaryota</taxon>
        <taxon>Viridiplantae</taxon>
        <taxon>Streptophyta</taxon>
        <taxon>Embryophyta</taxon>
        <taxon>Tracheophyta</taxon>
        <taxon>Spermatophyta</taxon>
        <taxon>Magnoliopsida</taxon>
        <taxon>eudicotyledons</taxon>
        <taxon>Gunneridae</taxon>
        <taxon>Pentapetalae</taxon>
        <taxon>rosids</taxon>
        <taxon>fabids</taxon>
        <taxon>Fabales</taxon>
        <taxon>Fabaceae</taxon>
        <taxon>Papilionoideae</taxon>
        <taxon>50 kb inversion clade</taxon>
        <taxon>dalbergioids sensu lato</taxon>
        <taxon>Dalbergieae</taxon>
        <taxon>Pterocarpus clade</taxon>
        <taxon>Stylosanthes</taxon>
    </lineage>
</organism>
<comment type="caution">
    <text evidence="1">The sequence shown here is derived from an EMBL/GenBank/DDBJ whole genome shotgun (WGS) entry which is preliminary data.</text>
</comment>
<accession>A0ABU6TLP7</accession>
<dbReference type="Proteomes" id="UP001341840">
    <property type="component" value="Unassembled WGS sequence"/>
</dbReference>
<feature type="non-terminal residue" evidence="1">
    <location>
        <position position="1"/>
    </location>
</feature>
<dbReference type="EMBL" id="JASCZI010091064">
    <property type="protein sequence ID" value="MED6148773.1"/>
    <property type="molecule type" value="Genomic_DNA"/>
</dbReference>
<protein>
    <submittedName>
        <fullName evidence="1">Uncharacterized protein</fullName>
    </submittedName>
</protein>
<proteinExistence type="predicted"/>
<reference evidence="1 2" key="1">
    <citation type="journal article" date="2023" name="Plants (Basel)">
        <title>Bridging the Gap: Combining Genomics and Transcriptomics Approaches to Understand Stylosanthes scabra, an Orphan Legume from the Brazilian Caatinga.</title>
        <authorList>
            <person name="Ferreira-Neto J.R.C."/>
            <person name="da Silva M.D."/>
            <person name="Binneck E."/>
            <person name="de Melo N.F."/>
            <person name="da Silva R.H."/>
            <person name="de Melo A.L.T.M."/>
            <person name="Pandolfi V."/>
            <person name="Bustamante F.O."/>
            <person name="Brasileiro-Vidal A.C."/>
            <person name="Benko-Iseppon A.M."/>
        </authorList>
    </citation>
    <scope>NUCLEOTIDE SEQUENCE [LARGE SCALE GENOMIC DNA]</scope>
    <source>
        <tissue evidence="1">Leaves</tissue>
    </source>
</reference>
<gene>
    <name evidence="1" type="ORF">PIB30_056023</name>
</gene>
<evidence type="ECO:0000313" key="2">
    <source>
        <dbReference type="Proteomes" id="UP001341840"/>
    </source>
</evidence>
<name>A0ABU6TLP7_9FABA</name>
<keyword evidence="2" id="KW-1185">Reference proteome</keyword>
<sequence>NQEREKKKKLVPATFVFAIAAITRKERERGRIKEREMMAEVLLPPSRRAAAVVGENSAAVAVAD</sequence>
<evidence type="ECO:0000313" key="1">
    <source>
        <dbReference type="EMBL" id="MED6148773.1"/>
    </source>
</evidence>